<dbReference type="InterPro" id="IPR001132">
    <property type="entry name" value="SMAD_dom_Dwarfin-type"/>
</dbReference>
<evidence type="ECO:0000256" key="4">
    <source>
        <dbReference type="ARBA" id="ARBA00023015"/>
    </source>
</evidence>
<sequence>MFRSRRSVVVRRLWRSRCPSATGLKPGGENVDQEALSGLRLATHSLFKRLRDEQLELLALALEAQDTDDRTDCVCFPRSELRIGKQRYWPQLLTCKLFRWPDLKRLEQLKCLCICDCCWRASEDSTTVCCNPYHFSRLCEPDSSSLPVATRDEHWCSVAYWEYRRRVGRMYVVRETSVSVFCDLPRGTGFCLGHLHADGRHELVRRTRGKIGGGILLSKEGDGVWAYNRSEHPVFASSPTLLRGRARGPSVHKVLPGYSLKVFDYQRARALQRSLSPELADGPFDPHSVRISFAKGWGPTYSRQFITSCPCWLEILLNHS</sequence>
<comment type="caution">
    <text evidence="10">The sequence shown here is derived from an EMBL/GenBank/DDBJ whole genome shotgun (WGS) entry which is preliminary data.</text>
</comment>
<dbReference type="EMBL" id="BEZZ01002756">
    <property type="protein sequence ID" value="GCC17650.1"/>
    <property type="molecule type" value="Genomic_DNA"/>
</dbReference>
<dbReference type="Pfam" id="PF03166">
    <property type="entry name" value="MH2"/>
    <property type="match status" value="1"/>
</dbReference>
<dbReference type="PANTHER" id="PTHR13703">
    <property type="entry name" value="SMAD"/>
    <property type="match status" value="1"/>
</dbReference>
<evidence type="ECO:0000256" key="5">
    <source>
        <dbReference type="ARBA" id="ARBA00023163"/>
    </source>
</evidence>
<evidence type="ECO:0000259" key="8">
    <source>
        <dbReference type="PROSITE" id="PS51075"/>
    </source>
</evidence>
<dbReference type="PANTHER" id="PTHR13703:SF67">
    <property type="entry name" value="MOTHERS AGAINST DECAPENTAPLEGIC HOMOLOG"/>
    <property type="match status" value="1"/>
</dbReference>
<dbReference type="SUPFAM" id="SSF56366">
    <property type="entry name" value="SMAD MH1 domain"/>
    <property type="match status" value="1"/>
</dbReference>
<dbReference type="GO" id="GO:0005737">
    <property type="term" value="C:cytoplasm"/>
    <property type="evidence" value="ECO:0007669"/>
    <property type="project" value="UniProtKB-SubCell"/>
</dbReference>
<dbReference type="AlphaFoldDB" id="A0A401RHQ9"/>
<dbReference type="GO" id="GO:0046872">
    <property type="term" value="F:metal ion binding"/>
    <property type="evidence" value="ECO:0007669"/>
    <property type="project" value="UniProtKB-KW"/>
</dbReference>
<comment type="similarity">
    <text evidence="1 7">Belongs to the dwarfin/SMAD family.</text>
</comment>
<evidence type="ECO:0000256" key="6">
    <source>
        <dbReference type="ARBA" id="ARBA00023242"/>
    </source>
</evidence>
<dbReference type="OMA" id="VWAPRGE"/>
<dbReference type="GO" id="GO:0030154">
    <property type="term" value="P:cell differentiation"/>
    <property type="evidence" value="ECO:0007669"/>
    <property type="project" value="TreeGrafter"/>
</dbReference>
<keyword evidence="5 7" id="KW-0804">Transcription</keyword>
<dbReference type="SMART" id="SM00524">
    <property type="entry name" value="DWB"/>
    <property type="match status" value="1"/>
</dbReference>
<dbReference type="PROSITE" id="PS51076">
    <property type="entry name" value="MH2"/>
    <property type="match status" value="1"/>
</dbReference>
<evidence type="ECO:0000256" key="1">
    <source>
        <dbReference type="ARBA" id="ARBA00005545"/>
    </source>
</evidence>
<dbReference type="InterPro" id="IPR013019">
    <property type="entry name" value="MAD_homology_MH1"/>
</dbReference>
<dbReference type="InterPro" id="IPR036578">
    <property type="entry name" value="SMAD_MH1_sf"/>
</dbReference>
<accession>A0A401RHQ9</accession>
<feature type="domain" description="MH2" evidence="9">
    <location>
        <begin position="155"/>
        <end position="320"/>
    </location>
</feature>
<dbReference type="GO" id="GO:0070411">
    <property type="term" value="F:I-SMAD binding"/>
    <property type="evidence" value="ECO:0007669"/>
    <property type="project" value="TreeGrafter"/>
</dbReference>
<reference evidence="10 11" key="1">
    <citation type="journal article" date="2018" name="Nat. Ecol. Evol.">
        <title>Shark genomes provide insights into elasmobranch evolution and the origin of vertebrates.</title>
        <authorList>
            <person name="Hara Y"/>
            <person name="Yamaguchi K"/>
            <person name="Onimaru K"/>
            <person name="Kadota M"/>
            <person name="Koyanagi M"/>
            <person name="Keeley SD"/>
            <person name="Tatsumi K"/>
            <person name="Tanaka K"/>
            <person name="Motone F"/>
            <person name="Kageyama Y"/>
            <person name="Nozu R"/>
            <person name="Adachi N"/>
            <person name="Nishimura O"/>
            <person name="Nakagawa R"/>
            <person name="Tanegashima C"/>
            <person name="Kiyatake I"/>
            <person name="Matsumoto R"/>
            <person name="Murakumo K"/>
            <person name="Nishida K"/>
            <person name="Terakita A"/>
            <person name="Kuratani S"/>
            <person name="Sato K"/>
            <person name="Hyodo S Kuraku.S."/>
        </authorList>
    </citation>
    <scope>NUCLEOTIDE SEQUENCE [LARGE SCALE GENOMIC DNA]</scope>
</reference>
<protein>
    <recommendedName>
        <fullName evidence="7">Mothers against decapentaplegic homolog</fullName>
        <shortName evidence="7">MAD homolog</shortName>
        <shortName evidence="7">Mothers against DPP homolog</shortName>
    </recommendedName>
    <alternativeName>
        <fullName evidence="7">SMAD family member</fullName>
    </alternativeName>
</protein>
<evidence type="ECO:0000256" key="3">
    <source>
        <dbReference type="ARBA" id="ARBA00022833"/>
    </source>
</evidence>
<evidence type="ECO:0000256" key="2">
    <source>
        <dbReference type="ARBA" id="ARBA00022723"/>
    </source>
</evidence>
<dbReference type="GO" id="GO:0009653">
    <property type="term" value="P:anatomical structure morphogenesis"/>
    <property type="evidence" value="ECO:0007669"/>
    <property type="project" value="TreeGrafter"/>
</dbReference>
<dbReference type="InterPro" id="IPR017855">
    <property type="entry name" value="SMAD-like_dom_sf"/>
</dbReference>
<organism evidence="10 11">
    <name type="scientific">Chiloscyllium punctatum</name>
    <name type="common">Brownbanded bambooshark</name>
    <name type="synonym">Hemiscyllium punctatum</name>
    <dbReference type="NCBI Taxonomy" id="137246"/>
    <lineage>
        <taxon>Eukaryota</taxon>
        <taxon>Metazoa</taxon>
        <taxon>Chordata</taxon>
        <taxon>Craniata</taxon>
        <taxon>Vertebrata</taxon>
        <taxon>Chondrichthyes</taxon>
        <taxon>Elasmobranchii</taxon>
        <taxon>Galeomorphii</taxon>
        <taxon>Galeoidea</taxon>
        <taxon>Orectolobiformes</taxon>
        <taxon>Hemiscylliidae</taxon>
        <taxon>Chiloscyllium</taxon>
    </lineage>
</organism>
<dbReference type="GO" id="GO:0071144">
    <property type="term" value="C:heteromeric SMAD protein complex"/>
    <property type="evidence" value="ECO:0007669"/>
    <property type="project" value="TreeGrafter"/>
</dbReference>
<dbReference type="PROSITE" id="PS51075">
    <property type="entry name" value="MH1"/>
    <property type="match status" value="1"/>
</dbReference>
<dbReference type="SUPFAM" id="SSF49879">
    <property type="entry name" value="SMAD/FHA domain"/>
    <property type="match status" value="1"/>
</dbReference>
<keyword evidence="2" id="KW-0479">Metal-binding</keyword>
<dbReference type="InterPro" id="IPR013790">
    <property type="entry name" value="Dwarfin"/>
</dbReference>
<gene>
    <name evidence="10" type="ORF">chiPu_0020620</name>
</gene>
<comment type="subcellular location">
    <subcellularLocation>
        <location evidence="7">Cytoplasm</location>
    </subcellularLocation>
    <subcellularLocation>
        <location evidence="7">Nucleus</location>
    </subcellularLocation>
</comment>
<dbReference type="Gene3D" id="3.90.520.10">
    <property type="entry name" value="SMAD MH1 domain"/>
    <property type="match status" value="1"/>
</dbReference>
<dbReference type="InterPro" id="IPR003619">
    <property type="entry name" value="MAD_homology1_Dwarfin-type"/>
</dbReference>
<evidence type="ECO:0000256" key="7">
    <source>
        <dbReference type="RuleBase" id="RU361195"/>
    </source>
</evidence>
<dbReference type="Pfam" id="PF03165">
    <property type="entry name" value="MH1"/>
    <property type="match status" value="1"/>
</dbReference>
<proteinExistence type="inferred from homology"/>
<dbReference type="Proteomes" id="UP000287033">
    <property type="component" value="Unassembled WGS sequence"/>
</dbReference>
<dbReference type="STRING" id="137246.A0A401RHQ9"/>
<dbReference type="GO" id="GO:0140416">
    <property type="term" value="F:transcription regulator inhibitor activity"/>
    <property type="evidence" value="ECO:0007669"/>
    <property type="project" value="TreeGrafter"/>
</dbReference>
<keyword evidence="6 7" id="KW-0539">Nucleus</keyword>
<evidence type="ECO:0000259" key="9">
    <source>
        <dbReference type="PROSITE" id="PS51076"/>
    </source>
</evidence>
<evidence type="ECO:0000313" key="10">
    <source>
        <dbReference type="EMBL" id="GCC17650.1"/>
    </source>
</evidence>
<evidence type="ECO:0000313" key="11">
    <source>
        <dbReference type="Proteomes" id="UP000287033"/>
    </source>
</evidence>
<dbReference type="Gene3D" id="2.60.200.10">
    <property type="match status" value="1"/>
</dbReference>
<dbReference type="SMART" id="SM00523">
    <property type="entry name" value="DWA"/>
    <property type="match status" value="1"/>
</dbReference>
<keyword evidence="7" id="KW-0963">Cytoplasm</keyword>
<dbReference type="InterPro" id="IPR008984">
    <property type="entry name" value="SMAD_FHA_dom_sf"/>
</dbReference>
<keyword evidence="4 7" id="KW-0805">Transcription regulation</keyword>
<name>A0A401RHQ9_CHIPU</name>
<keyword evidence="11" id="KW-1185">Reference proteome</keyword>
<feature type="domain" description="MH1" evidence="8">
    <location>
        <begin position="8"/>
        <end position="144"/>
    </location>
</feature>
<dbReference type="GO" id="GO:0006357">
    <property type="term" value="P:regulation of transcription by RNA polymerase II"/>
    <property type="evidence" value="ECO:0007669"/>
    <property type="project" value="TreeGrafter"/>
</dbReference>
<dbReference type="OrthoDB" id="5946219at2759"/>
<keyword evidence="3" id="KW-0862">Zinc</keyword>
<dbReference type="GO" id="GO:0060395">
    <property type="term" value="P:SMAD protein signal transduction"/>
    <property type="evidence" value="ECO:0007669"/>
    <property type="project" value="TreeGrafter"/>
</dbReference>
<dbReference type="FunFam" id="2.60.200.10:FF:000004">
    <property type="entry name" value="Mothers against decapentaplegic homolog"/>
    <property type="match status" value="1"/>
</dbReference>